<dbReference type="GO" id="GO:0006508">
    <property type="term" value="P:proteolysis"/>
    <property type="evidence" value="ECO:0007669"/>
    <property type="project" value="InterPro"/>
</dbReference>
<comment type="caution">
    <text evidence="1">The sequence shown here is derived from an EMBL/GenBank/DDBJ whole genome shotgun (WGS) entry which is preliminary data.</text>
</comment>
<dbReference type="PANTHER" id="PTHR10443:SF12">
    <property type="entry name" value="DIPEPTIDASE"/>
    <property type="match status" value="1"/>
</dbReference>
<dbReference type="AlphaFoldDB" id="A0A1E5T3N0"/>
<gene>
    <name evidence="1" type="ORF">BFP71_07110</name>
</gene>
<accession>A0A1E5T3N0</accession>
<dbReference type="RefSeq" id="WP_069834795.1">
    <property type="nucleotide sequence ID" value="NZ_MDGQ01000004.1"/>
</dbReference>
<dbReference type="SUPFAM" id="SSF51556">
    <property type="entry name" value="Metallo-dependent hydrolases"/>
    <property type="match status" value="1"/>
</dbReference>
<dbReference type="EMBL" id="MDGQ01000004">
    <property type="protein sequence ID" value="OEK05877.1"/>
    <property type="molecule type" value="Genomic_DNA"/>
</dbReference>
<dbReference type="Gene3D" id="3.20.20.140">
    <property type="entry name" value="Metal-dependent hydrolases"/>
    <property type="match status" value="1"/>
</dbReference>
<protein>
    <submittedName>
        <fullName evidence="1">Peptidase</fullName>
    </submittedName>
</protein>
<evidence type="ECO:0000313" key="1">
    <source>
        <dbReference type="EMBL" id="OEK05877.1"/>
    </source>
</evidence>
<dbReference type="InterPro" id="IPR032466">
    <property type="entry name" value="Metal_Hydrolase"/>
</dbReference>
<proteinExistence type="predicted"/>
<reference evidence="1 2" key="1">
    <citation type="submission" date="2016-08" db="EMBL/GenBank/DDBJ databases">
        <title>Draft genome of Fabibacter sp. strain SK-8.</title>
        <authorList>
            <person name="Wong S.-K."/>
            <person name="Hamasaki K."/>
            <person name="Yoshizawa S."/>
        </authorList>
    </citation>
    <scope>NUCLEOTIDE SEQUENCE [LARGE SCALE GENOMIC DNA]</scope>
    <source>
        <strain evidence="1 2">SK-8</strain>
    </source>
</reference>
<keyword evidence="2" id="KW-1185">Reference proteome</keyword>
<dbReference type="PANTHER" id="PTHR10443">
    <property type="entry name" value="MICROSOMAL DIPEPTIDASE"/>
    <property type="match status" value="1"/>
</dbReference>
<dbReference type="GO" id="GO:0070573">
    <property type="term" value="F:metallodipeptidase activity"/>
    <property type="evidence" value="ECO:0007669"/>
    <property type="project" value="InterPro"/>
</dbReference>
<dbReference type="InterPro" id="IPR008257">
    <property type="entry name" value="Pept_M19"/>
</dbReference>
<dbReference type="PROSITE" id="PS51365">
    <property type="entry name" value="RENAL_DIPEPTIDASE_2"/>
    <property type="match status" value="1"/>
</dbReference>
<sequence length="326" mass="36344">MSKFPIIDLHCDLLVYLLMNSNARADSRAFGAGLPFLKEGKVAMQVMAVYTAVEEASARNGLAQSALYKELFSDYSDSFYQATAGFKSRDEGIGIVASLESASGLCNEDEPLDNAFKNLETILENVERLFYISFTHHAENRFGGGNYATAGLKPDGEVLLEYMSGRQIAVDLSHTSDALAHDILDYTVKKSLDVPVLASHSNFRDIWDHPRNLTRENAQEIVDRGGLIGMNFLRAFLDNDRPEALLDHIKYGFELSGGENSMAFGADFFYTGDFPDPSRHPFYFPQHENAAKYQEILAELSNALTDAQKTKLAHQNVEQFIASNWK</sequence>
<dbReference type="Pfam" id="PF01244">
    <property type="entry name" value="Peptidase_M19"/>
    <property type="match status" value="1"/>
</dbReference>
<name>A0A1E5T3N0_9BACT</name>
<dbReference type="OrthoDB" id="9804920at2"/>
<dbReference type="STRING" id="1563681.BFP71_07110"/>
<evidence type="ECO:0000313" key="2">
    <source>
        <dbReference type="Proteomes" id="UP000095552"/>
    </source>
</evidence>
<organism evidence="1 2">
    <name type="scientific">Roseivirga misakiensis</name>
    <dbReference type="NCBI Taxonomy" id="1563681"/>
    <lineage>
        <taxon>Bacteria</taxon>
        <taxon>Pseudomonadati</taxon>
        <taxon>Bacteroidota</taxon>
        <taxon>Cytophagia</taxon>
        <taxon>Cytophagales</taxon>
        <taxon>Roseivirgaceae</taxon>
        <taxon>Roseivirga</taxon>
    </lineage>
</organism>
<dbReference type="Proteomes" id="UP000095552">
    <property type="component" value="Unassembled WGS sequence"/>
</dbReference>